<proteinExistence type="predicted"/>
<dbReference type="Pfam" id="PF13488">
    <property type="entry name" value="Gly-zipper_Omp"/>
    <property type="match status" value="1"/>
</dbReference>
<feature type="region of interest" description="Disordered" evidence="1">
    <location>
        <begin position="1"/>
        <end position="24"/>
    </location>
</feature>
<comment type="caution">
    <text evidence="3">The sequence shown here is derived from an EMBL/GenBank/DDBJ whole genome shotgun (WGS) entry which is preliminary data.</text>
</comment>
<protein>
    <submittedName>
        <fullName evidence="3">Glycine zipper domain-containing protein</fullName>
    </submittedName>
</protein>
<evidence type="ECO:0000256" key="1">
    <source>
        <dbReference type="SAM" id="MobiDB-lite"/>
    </source>
</evidence>
<dbReference type="PANTHER" id="PTHR21525:SF9">
    <property type="entry name" value="CHANNEL_COLICIN DOMAIN-CONTAINING PROTEIN"/>
    <property type="match status" value="1"/>
</dbReference>
<organism evidence="3 4">
    <name type="scientific">Ottowia cancrivicina</name>
    <dbReference type="NCBI Taxonomy" id="3040346"/>
    <lineage>
        <taxon>Bacteria</taxon>
        <taxon>Pseudomonadati</taxon>
        <taxon>Pseudomonadota</taxon>
        <taxon>Betaproteobacteria</taxon>
        <taxon>Burkholderiales</taxon>
        <taxon>Comamonadaceae</taxon>
        <taxon>Ottowia</taxon>
    </lineage>
</organism>
<evidence type="ECO:0000313" key="4">
    <source>
        <dbReference type="Proteomes" id="UP001237156"/>
    </source>
</evidence>
<feature type="domain" description="Glycine zipper" evidence="2">
    <location>
        <begin position="207"/>
        <end position="248"/>
    </location>
</feature>
<dbReference type="RefSeq" id="WP_279524964.1">
    <property type="nucleotide sequence ID" value="NZ_JARVII010000026.1"/>
</dbReference>
<sequence>MNAAGIQHNGQTPHPSHAGSVANAAQTQAVGVPAKQTNNYNGDIAEKAIADRPESQGYTVKRNIEINTPLGKRDVDILATKHQGHPTLSEEIHIESKVGRKSLPSTAQGSNVRMQIDKDAAVLAQQKSLGPAAQAQGRQLYDQGTTALKKSSTLAKAGKAVKFAGKVARPIGIAINALEIGSAFQADGNRIGINTVGKVTSLAGGAGGAWAGAAAGAALGSAIVPGVGTVIGGIVGGIVGGLTGENVATKAFNAVKGWFS</sequence>
<keyword evidence="4" id="KW-1185">Reference proteome</keyword>
<dbReference type="InterPro" id="IPR039567">
    <property type="entry name" value="Gly-zipper"/>
</dbReference>
<dbReference type="PANTHER" id="PTHR21525">
    <property type="entry name" value="MOTILE SPERM PROTEIN"/>
    <property type="match status" value="1"/>
</dbReference>
<reference evidence="3 4" key="1">
    <citation type="submission" date="2023-04" db="EMBL/GenBank/DDBJ databases">
        <title>Ottowia paracancer sp. nov., isolated from human stomach.</title>
        <authorList>
            <person name="Song Y."/>
        </authorList>
    </citation>
    <scope>NUCLEOTIDE SEQUENCE [LARGE SCALE GENOMIC DNA]</scope>
    <source>
        <strain evidence="3 4">10c7w1</strain>
    </source>
</reference>
<dbReference type="EMBL" id="JARVII010000026">
    <property type="protein sequence ID" value="MDG9700198.1"/>
    <property type="molecule type" value="Genomic_DNA"/>
</dbReference>
<gene>
    <name evidence="3" type="ORF">QB898_10850</name>
</gene>
<evidence type="ECO:0000259" key="2">
    <source>
        <dbReference type="Pfam" id="PF13488"/>
    </source>
</evidence>
<dbReference type="Proteomes" id="UP001237156">
    <property type="component" value="Unassembled WGS sequence"/>
</dbReference>
<name>A0AAW6RIL5_9BURK</name>
<dbReference type="AlphaFoldDB" id="A0AAW6RIL5"/>
<evidence type="ECO:0000313" key="3">
    <source>
        <dbReference type="EMBL" id="MDG9700198.1"/>
    </source>
</evidence>
<accession>A0AAW6RIL5</accession>